<dbReference type="EMBL" id="JAUHLI010000007">
    <property type="protein sequence ID" value="MEE2001409.1"/>
    <property type="molecule type" value="Genomic_DNA"/>
</dbReference>
<keyword evidence="4" id="KW-1185">Reference proteome</keyword>
<keyword evidence="1" id="KW-0233">DNA recombination</keyword>
<sequence length="293" mass="33169">MAKFAKPEKQAAAVMKQLQGSVIKSVGTVRNFEQALTTVSNYCRQMKLPSLRAMKVDDAITYLELRGQLVGQKALDLERQALQKMMHHVSKVLPENQRLPVIKSEQQQVLKSRAYTDRQVEMVASKQQASNALATQISYAAGLRAHELFTLARYDERSADNRPANSHKWTGRSGTLYTVQGKGGLIRQVLLPANLATELELHRRAQPVTVRDRDINYLSRYNIAGGQRWSNSFSAASKRALDWSRGAHGLRHSYAQQRMYELQMQGLTRGIALETVSQEMGHFRPEITETYLR</sequence>
<dbReference type="InterPro" id="IPR011010">
    <property type="entry name" value="DNA_brk_join_enz"/>
</dbReference>
<dbReference type="PROSITE" id="PS51898">
    <property type="entry name" value="TYR_RECOMBINASE"/>
    <property type="match status" value="1"/>
</dbReference>
<dbReference type="RefSeq" id="WP_330128512.1">
    <property type="nucleotide sequence ID" value="NZ_JAUHLI010000007.1"/>
</dbReference>
<evidence type="ECO:0000259" key="2">
    <source>
        <dbReference type="PROSITE" id="PS51898"/>
    </source>
</evidence>
<feature type="domain" description="Tyr recombinase" evidence="2">
    <location>
        <begin position="98"/>
        <end position="293"/>
    </location>
</feature>
<accession>A0ABU7J4J0</accession>
<dbReference type="InterPro" id="IPR002104">
    <property type="entry name" value="Integrase_catalytic"/>
</dbReference>
<evidence type="ECO:0000313" key="3">
    <source>
        <dbReference type="EMBL" id="MEE2001409.1"/>
    </source>
</evidence>
<dbReference type="Proteomes" id="UP001336314">
    <property type="component" value="Unassembled WGS sequence"/>
</dbReference>
<name>A0ABU7J4J0_9GAMM</name>
<organism evidence="3 4">
    <name type="scientific">Alkalimonas cellulosilytica</name>
    <dbReference type="NCBI Taxonomy" id="3058395"/>
    <lineage>
        <taxon>Bacteria</taxon>
        <taxon>Pseudomonadati</taxon>
        <taxon>Pseudomonadota</taxon>
        <taxon>Gammaproteobacteria</taxon>
        <taxon>Alkalimonas</taxon>
    </lineage>
</organism>
<dbReference type="SUPFAM" id="SSF56349">
    <property type="entry name" value="DNA breaking-rejoining enzymes"/>
    <property type="match status" value="1"/>
</dbReference>
<gene>
    <name evidence="3" type="ORF">QWY20_08080</name>
</gene>
<evidence type="ECO:0000313" key="4">
    <source>
        <dbReference type="Proteomes" id="UP001336314"/>
    </source>
</evidence>
<proteinExistence type="predicted"/>
<reference evidence="3 4" key="1">
    <citation type="submission" date="2023-07" db="EMBL/GenBank/DDBJ databases">
        <title>Alkalimonas sp., MEB108 novel, alkaliphilic bacterium isolated from Lonar Lake, India.</title>
        <authorList>
            <person name="Joshi A."/>
            <person name="Thite S."/>
        </authorList>
    </citation>
    <scope>NUCLEOTIDE SEQUENCE [LARGE SCALE GENOMIC DNA]</scope>
    <source>
        <strain evidence="3 4">MEB108</strain>
    </source>
</reference>
<comment type="caution">
    <text evidence="3">The sequence shown here is derived from an EMBL/GenBank/DDBJ whole genome shotgun (WGS) entry which is preliminary data.</text>
</comment>
<dbReference type="InterPro" id="IPR013762">
    <property type="entry name" value="Integrase-like_cat_sf"/>
</dbReference>
<dbReference type="Gene3D" id="1.10.443.10">
    <property type="entry name" value="Intergrase catalytic core"/>
    <property type="match status" value="1"/>
</dbReference>
<evidence type="ECO:0000256" key="1">
    <source>
        <dbReference type="ARBA" id="ARBA00023172"/>
    </source>
</evidence>
<protein>
    <submittedName>
        <fullName evidence="3">Site-specific integrase</fullName>
    </submittedName>
</protein>